<proteinExistence type="predicted"/>
<keyword evidence="1" id="KW-0472">Membrane</keyword>
<evidence type="ECO:0000259" key="2">
    <source>
        <dbReference type="Pfam" id="PF09834"/>
    </source>
</evidence>
<protein>
    <recommendedName>
        <fullName evidence="2">DUF2061 domain-containing protein</fullName>
    </recommendedName>
</protein>
<feature type="domain" description="DUF2061" evidence="2">
    <location>
        <begin position="86"/>
        <end position="136"/>
    </location>
</feature>
<name>A0A6J5LEA0_9CAUD</name>
<evidence type="ECO:0000313" key="3">
    <source>
        <dbReference type="EMBL" id="CAB4131516.1"/>
    </source>
</evidence>
<organism evidence="3">
    <name type="scientific">uncultured Caudovirales phage</name>
    <dbReference type="NCBI Taxonomy" id="2100421"/>
    <lineage>
        <taxon>Viruses</taxon>
        <taxon>Duplodnaviria</taxon>
        <taxon>Heunggongvirae</taxon>
        <taxon>Uroviricota</taxon>
        <taxon>Caudoviricetes</taxon>
        <taxon>Peduoviridae</taxon>
        <taxon>Maltschvirus</taxon>
        <taxon>Maltschvirus maltsch</taxon>
    </lineage>
</organism>
<accession>A0A6J5LEA0</accession>
<feature type="transmembrane region" description="Helical" evidence="1">
    <location>
        <begin position="112"/>
        <end position="130"/>
    </location>
</feature>
<keyword evidence="1" id="KW-0812">Transmembrane</keyword>
<keyword evidence="1" id="KW-1133">Transmembrane helix</keyword>
<reference evidence="3" key="1">
    <citation type="submission" date="2020-04" db="EMBL/GenBank/DDBJ databases">
        <authorList>
            <person name="Chiriac C."/>
            <person name="Salcher M."/>
            <person name="Ghai R."/>
            <person name="Kavagutti S V."/>
        </authorList>
    </citation>
    <scope>NUCLEOTIDE SEQUENCE</scope>
</reference>
<evidence type="ECO:0000256" key="1">
    <source>
        <dbReference type="SAM" id="Phobius"/>
    </source>
</evidence>
<feature type="transmembrane region" description="Helical" evidence="1">
    <location>
        <begin position="38"/>
        <end position="57"/>
    </location>
</feature>
<sequence length="148" mass="16988">MITFYETQMRTVTKTLTIRVLFTLSHLLNGYIVTGDLIIGAQIAGVAALINMALFWLHDRAWEFASWNRKPADTKLFVDGHPRSISKSITWRGLITINNFMIPFIMTGSWQTAAAFLGIATILNIIVYYVHERTWNLVLWGKREKDVQ</sequence>
<feature type="domain" description="DUF2061" evidence="2">
    <location>
        <begin position="13"/>
        <end position="63"/>
    </location>
</feature>
<dbReference type="InterPro" id="IPR018638">
    <property type="entry name" value="DUF2061_membrane"/>
</dbReference>
<dbReference type="EMBL" id="LR796247">
    <property type="protein sequence ID" value="CAB4131516.1"/>
    <property type="molecule type" value="Genomic_DNA"/>
</dbReference>
<gene>
    <name evidence="3" type="ORF">UFOVP132_125</name>
</gene>
<dbReference type="Pfam" id="PF09834">
    <property type="entry name" value="DUF2061"/>
    <property type="match status" value="2"/>
</dbReference>